<dbReference type="KEGG" id="cben:EG339_13680"/>
<evidence type="ECO:0000313" key="2">
    <source>
        <dbReference type="Proteomes" id="UP000271193"/>
    </source>
</evidence>
<organism evidence="1 2">
    <name type="scientific">Chryseobacterium bernardetii</name>
    <dbReference type="NCBI Taxonomy" id="1241978"/>
    <lineage>
        <taxon>Bacteria</taxon>
        <taxon>Pseudomonadati</taxon>
        <taxon>Bacteroidota</taxon>
        <taxon>Flavobacteriia</taxon>
        <taxon>Flavobacteriales</taxon>
        <taxon>Weeksellaceae</taxon>
        <taxon>Chryseobacterium group</taxon>
        <taxon>Chryseobacterium</taxon>
    </lineage>
</organism>
<dbReference type="AlphaFoldDB" id="A0A3G6T8M7"/>
<protein>
    <submittedName>
        <fullName evidence="1">Uncharacterized protein</fullName>
    </submittedName>
</protein>
<reference evidence="2" key="1">
    <citation type="submission" date="2018-11" db="EMBL/GenBank/DDBJ databases">
        <title>Proposal to divide the Flavobacteriaceae and reorganize its genera based on Amino Acid Identity values calculated from whole genome sequences.</title>
        <authorList>
            <person name="Nicholson A.C."/>
            <person name="Gulvik C.A."/>
            <person name="Whitney A.M."/>
            <person name="Humrighouse B.W."/>
            <person name="Bell M."/>
            <person name="Holmes B."/>
            <person name="Steigerwalt A.G."/>
            <person name="Villarma A."/>
            <person name="Sheth M."/>
            <person name="Batra D."/>
            <person name="Pryor J."/>
            <person name="Bernardet J.-F."/>
            <person name="Hugo C."/>
            <person name="Kampfer P."/>
            <person name="Newman J."/>
            <person name="McQuiston J.R."/>
        </authorList>
    </citation>
    <scope>NUCLEOTIDE SEQUENCE [LARGE SCALE GENOMIC DNA]</scope>
    <source>
        <strain evidence="2">G0229</strain>
    </source>
</reference>
<keyword evidence="2" id="KW-1185">Reference proteome</keyword>
<dbReference type="Proteomes" id="UP000271193">
    <property type="component" value="Chromosome"/>
</dbReference>
<proteinExistence type="predicted"/>
<sequence>MCTITVFVENGSGSHISGLSQSCHTRNIHSLLTDFAGNSNNHFTGCNIVKYSLPDSASRTSHISLSVSLFPAFNLFFQICLKSVNLRLSNYFFYGL</sequence>
<name>A0A3G6T8M7_9FLAO</name>
<gene>
    <name evidence="1" type="ORF">EG339_13680</name>
</gene>
<evidence type="ECO:0000313" key="1">
    <source>
        <dbReference type="EMBL" id="AZB25558.1"/>
    </source>
</evidence>
<dbReference type="EMBL" id="CP033932">
    <property type="protein sequence ID" value="AZB25558.1"/>
    <property type="molecule type" value="Genomic_DNA"/>
</dbReference>
<accession>A0A3G6T8M7</accession>